<gene>
    <name evidence="1" type="primary">Necator_chrII.g6830</name>
    <name evidence="1" type="ORF">RB195_019037</name>
</gene>
<protein>
    <submittedName>
        <fullName evidence="1">Uncharacterized protein</fullName>
    </submittedName>
</protein>
<comment type="caution">
    <text evidence="1">The sequence shown here is derived from an EMBL/GenBank/DDBJ whole genome shotgun (WGS) entry which is preliminary data.</text>
</comment>
<evidence type="ECO:0000313" key="1">
    <source>
        <dbReference type="EMBL" id="KAK6736119.1"/>
    </source>
</evidence>
<evidence type="ECO:0000313" key="2">
    <source>
        <dbReference type="Proteomes" id="UP001303046"/>
    </source>
</evidence>
<dbReference type="Proteomes" id="UP001303046">
    <property type="component" value="Unassembled WGS sequence"/>
</dbReference>
<accession>A0ABR1CCB8</accession>
<reference evidence="1 2" key="1">
    <citation type="submission" date="2023-08" db="EMBL/GenBank/DDBJ databases">
        <title>A Necator americanus chromosomal reference genome.</title>
        <authorList>
            <person name="Ilik V."/>
            <person name="Petrzelkova K.J."/>
            <person name="Pardy F."/>
            <person name="Fuh T."/>
            <person name="Niatou-Singa F.S."/>
            <person name="Gouil Q."/>
            <person name="Baker L."/>
            <person name="Ritchie M.E."/>
            <person name="Jex A.R."/>
            <person name="Gazzola D."/>
            <person name="Li H."/>
            <person name="Toshio Fujiwara R."/>
            <person name="Zhan B."/>
            <person name="Aroian R.V."/>
            <person name="Pafco B."/>
            <person name="Schwarz E.M."/>
        </authorList>
    </citation>
    <scope>NUCLEOTIDE SEQUENCE [LARGE SCALE GENOMIC DNA]</scope>
    <source>
        <strain evidence="1 2">Aroian</strain>
        <tissue evidence="1">Whole animal</tissue>
    </source>
</reference>
<proteinExistence type="predicted"/>
<name>A0ABR1CCB8_NECAM</name>
<organism evidence="1 2">
    <name type="scientific">Necator americanus</name>
    <name type="common">Human hookworm</name>
    <dbReference type="NCBI Taxonomy" id="51031"/>
    <lineage>
        <taxon>Eukaryota</taxon>
        <taxon>Metazoa</taxon>
        <taxon>Ecdysozoa</taxon>
        <taxon>Nematoda</taxon>
        <taxon>Chromadorea</taxon>
        <taxon>Rhabditida</taxon>
        <taxon>Rhabditina</taxon>
        <taxon>Rhabditomorpha</taxon>
        <taxon>Strongyloidea</taxon>
        <taxon>Ancylostomatidae</taxon>
        <taxon>Bunostominae</taxon>
        <taxon>Necator</taxon>
    </lineage>
</organism>
<sequence>MACDPVLLLPTGTFLNETIKILDKTESPPDSYDFERGCWCIRWWTAQDPQALPGCSAIYWFPRRVVHEYAEGNDFTVDCCQFDIRTVT</sequence>
<dbReference type="EMBL" id="JAVFWL010000002">
    <property type="protein sequence ID" value="KAK6736119.1"/>
    <property type="molecule type" value="Genomic_DNA"/>
</dbReference>
<keyword evidence="2" id="KW-1185">Reference proteome</keyword>